<dbReference type="SUPFAM" id="SSF75471">
    <property type="entry name" value="YhbY-like"/>
    <property type="match status" value="1"/>
</dbReference>
<dbReference type="OrthoDB" id="9797519at2"/>
<dbReference type="InterPro" id="IPR051925">
    <property type="entry name" value="RNA-binding_domain"/>
</dbReference>
<dbReference type="Proteomes" id="UP000311008">
    <property type="component" value="Chromosome"/>
</dbReference>
<dbReference type="PANTHER" id="PTHR40065:SF3">
    <property type="entry name" value="RNA-BINDING PROTEIN YHBY"/>
    <property type="match status" value="1"/>
</dbReference>
<evidence type="ECO:0000256" key="2">
    <source>
        <dbReference type="PROSITE-ProRule" id="PRU00626"/>
    </source>
</evidence>
<evidence type="ECO:0000259" key="3">
    <source>
        <dbReference type="PROSITE" id="PS51295"/>
    </source>
</evidence>
<dbReference type="GO" id="GO:0003723">
    <property type="term" value="F:RNA binding"/>
    <property type="evidence" value="ECO:0007669"/>
    <property type="project" value="UniProtKB-UniRule"/>
</dbReference>
<dbReference type="KEGG" id="mmec:FIU01_08145"/>
<dbReference type="RefSeq" id="WP_140003829.1">
    <property type="nucleotide sequence ID" value="NZ_CP040946.1"/>
</dbReference>
<dbReference type="InterPro" id="IPR001890">
    <property type="entry name" value="RNA-binding_CRM"/>
</dbReference>
<reference evidence="5" key="1">
    <citation type="journal article" date="2019" name="ISME J.">
        <title>Evolution in action: habitat transition from sediment to the pelagial leads to genome streamlining in Methylophilaceae.</title>
        <authorList>
            <person name="Salcher M."/>
            <person name="Schaefle D."/>
            <person name="Kaspar M."/>
            <person name="Neuenschwander S.M."/>
            <person name="Ghai R."/>
        </authorList>
    </citation>
    <scope>NUCLEOTIDE SEQUENCE [LARGE SCALE GENOMIC DNA]</scope>
    <source>
        <strain evidence="5">MMS-M-51</strain>
    </source>
</reference>
<dbReference type="AlphaFoldDB" id="A0A5B8CT68"/>
<dbReference type="InterPro" id="IPR017924">
    <property type="entry name" value="RNA-binding_YhbY"/>
</dbReference>
<dbReference type="PANTHER" id="PTHR40065">
    <property type="entry name" value="RNA-BINDING PROTEIN YHBY"/>
    <property type="match status" value="1"/>
</dbReference>
<dbReference type="SMART" id="SM01103">
    <property type="entry name" value="CRS1_YhbY"/>
    <property type="match status" value="1"/>
</dbReference>
<dbReference type="EMBL" id="CP040946">
    <property type="protein sequence ID" value="QDC44498.1"/>
    <property type="molecule type" value="Genomic_DNA"/>
</dbReference>
<name>A0A5B8CT68_9PROT</name>
<organism evidence="4 5">
    <name type="scientific">Methylophilus medardicus</name>
    <dbReference type="NCBI Taxonomy" id="2588534"/>
    <lineage>
        <taxon>Bacteria</taxon>
        <taxon>Pseudomonadati</taxon>
        <taxon>Pseudomonadota</taxon>
        <taxon>Betaproteobacteria</taxon>
        <taxon>Nitrosomonadales</taxon>
        <taxon>Methylophilaceae</taxon>
        <taxon>Methylophilus</taxon>
    </lineage>
</organism>
<keyword evidence="5" id="KW-1185">Reference proteome</keyword>
<dbReference type="Pfam" id="PF01985">
    <property type="entry name" value="CRS1_YhbY"/>
    <property type="match status" value="1"/>
</dbReference>
<feature type="domain" description="CRM" evidence="3">
    <location>
        <begin position="1"/>
        <end position="97"/>
    </location>
</feature>
<dbReference type="Gene3D" id="3.30.110.60">
    <property type="entry name" value="YhbY-like"/>
    <property type="match status" value="1"/>
</dbReference>
<protein>
    <submittedName>
        <fullName evidence="4">Ribosome assembly RNA-binding protein YhbY</fullName>
    </submittedName>
</protein>
<evidence type="ECO:0000256" key="1">
    <source>
        <dbReference type="ARBA" id="ARBA00022884"/>
    </source>
</evidence>
<accession>A0A5B8CT68</accession>
<evidence type="ECO:0000313" key="4">
    <source>
        <dbReference type="EMBL" id="QDC44498.1"/>
    </source>
</evidence>
<proteinExistence type="predicted"/>
<dbReference type="PROSITE" id="PS51295">
    <property type="entry name" value="CRM"/>
    <property type="match status" value="1"/>
</dbReference>
<dbReference type="NCBIfam" id="TIGR00253">
    <property type="entry name" value="RNA_bind_YhbY"/>
    <property type="match status" value="1"/>
</dbReference>
<gene>
    <name evidence="4" type="primary">yhbY</name>
    <name evidence="4" type="ORF">FIU01_08145</name>
</gene>
<sequence length="102" mass="11168">MQLNSKQIAYLRGLAHTLNPVVMIGNNGLTDAVLKEIDVSLNAHELIKVQVAGDDRELRKSLLTEIAEKANAVAVHHIGKQLVFYRASDMVKASAKIVIPKL</sequence>
<dbReference type="InterPro" id="IPR035920">
    <property type="entry name" value="YhbY-like_sf"/>
</dbReference>
<evidence type="ECO:0000313" key="5">
    <source>
        <dbReference type="Proteomes" id="UP000311008"/>
    </source>
</evidence>
<keyword evidence="1 2" id="KW-0694">RNA-binding</keyword>